<protein>
    <submittedName>
        <fullName evidence="1">Uncharacterized protein</fullName>
    </submittedName>
</protein>
<reference evidence="1 2" key="1">
    <citation type="journal article" date="2019" name="Commun. Biol.">
        <title>The bagworm genome reveals a unique fibroin gene that provides high tensile strength.</title>
        <authorList>
            <person name="Kono N."/>
            <person name="Nakamura H."/>
            <person name="Ohtoshi R."/>
            <person name="Tomita M."/>
            <person name="Numata K."/>
            <person name="Arakawa K."/>
        </authorList>
    </citation>
    <scope>NUCLEOTIDE SEQUENCE [LARGE SCALE GENOMIC DNA]</scope>
</reference>
<dbReference type="EMBL" id="BGZK01000381">
    <property type="protein sequence ID" value="GBP40416.1"/>
    <property type="molecule type" value="Genomic_DNA"/>
</dbReference>
<keyword evidence="2" id="KW-1185">Reference proteome</keyword>
<accession>A0A4C1VMS4</accession>
<comment type="caution">
    <text evidence="1">The sequence shown here is derived from an EMBL/GenBank/DDBJ whole genome shotgun (WGS) entry which is preliminary data.</text>
</comment>
<name>A0A4C1VMS4_EUMVA</name>
<evidence type="ECO:0000313" key="2">
    <source>
        <dbReference type="Proteomes" id="UP000299102"/>
    </source>
</evidence>
<dbReference type="AlphaFoldDB" id="A0A4C1VMS4"/>
<proteinExistence type="predicted"/>
<gene>
    <name evidence="1" type="ORF">EVAR_25268_1</name>
</gene>
<evidence type="ECO:0000313" key="1">
    <source>
        <dbReference type="EMBL" id="GBP40416.1"/>
    </source>
</evidence>
<sequence length="172" mass="19203">MENRPKVGIECGAKIRIKSVIRIGIKSGIEIKIEVEIESGTRIGIYLDRDRVRNQKRDRDQNEELDKLSLSAEPHYILTPTLYRVSYEAGGCAGDAVSCQPAPFAREHRLLKYLLAHRGARVTAHSLKSSSLTLEFLRSLTGLCSNENMRRACERERGTSNLSSTPSADTSE</sequence>
<organism evidence="1 2">
    <name type="scientific">Eumeta variegata</name>
    <name type="common">Bagworm moth</name>
    <name type="synonym">Eumeta japonica</name>
    <dbReference type="NCBI Taxonomy" id="151549"/>
    <lineage>
        <taxon>Eukaryota</taxon>
        <taxon>Metazoa</taxon>
        <taxon>Ecdysozoa</taxon>
        <taxon>Arthropoda</taxon>
        <taxon>Hexapoda</taxon>
        <taxon>Insecta</taxon>
        <taxon>Pterygota</taxon>
        <taxon>Neoptera</taxon>
        <taxon>Endopterygota</taxon>
        <taxon>Lepidoptera</taxon>
        <taxon>Glossata</taxon>
        <taxon>Ditrysia</taxon>
        <taxon>Tineoidea</taxon>
        <taxon>Psychidae</taxon>
        <taxon>Oiketicinae</taxon>
        <taxon>Eumeta</taxon>
    </lineage>
</organism>
<dbReference type="Proteomes" id="UP000299102">
    <property type="component" value="Unassembled WGS sequence"/>
</dbReference>